<comment type="similarity">
    <text evidence="1">Belongs to the polysaccharide lyase 8 family.</text>
</comment>
<evidence type="ECO:0000259" key="4">
    <source>
        <dbReference type="Pfam" id="PF02278"/>
    </source>
</evidence>
<dbReference type="Pfam" id="PF02278">
    <property type="entry name" value="Lyase_8"/>
    <property type="match status" value="1"/>
</dbReference>
<keyword evidence="2 8" id="KW-0456">Lyase</keyword>
<dbReference type="InterPro" id="IPR008979">
    <property type="entry name" value="Galactose-bd-like_sf"/>
</dbReference>
<dbReference type="Pfam" id="PF09092">
    <property type="entry name" value="Lyase_N"/>
    <property type="match status" value="1"/>
</dbReference>
<dbReference type="InterPro" id="IPR003159">
    <property type="entry name" value="Lyase_8_central_dom"/>
</dbReference>
<dbReference type="Proteomes" id="UP000346198">
    <property type="component" value="Unassembled WGS sequence"/>
</dbReference>
<sequence>MNKNNRSTARFVRCKVVVIAALFSMPFTGHAAGGLLADLQPQPNFKTYTFDQAIEQDFTAHEDSVLSRNGKVLHGASGKSLQWDWSKSGASFQYRNNQAFKNLKGEHERNITKWDVSHWLSTFSLWVYNETVSDEKLWFSIGDGTSEDARFYMLLNFTGWRELKALYGRDIPGFPNQETADTLTVFSPEGNHSGTLYFDDFCPRMEVEERFVGPADYVPWVATEYITRRAQRDPLPVPESITDAQMADMKMITGRLESLYTRKIKPRKISTEKMDELRALYTRWNISRNGTQIDGLDIVYAAMAQFETLPVKYYPVAFWKKNVTPIMEAYQAVSDEDMKAELKGMLDGLVDLWLQQSQAFKDRGVAKDNFVWPILAYQDELKASGRYGELVASVQKVAVDVSFLDVYPYAQGSVYTASIAASLYPVLLKENSPEKWVELLEFKRWAEHVVHHAEFKPDGTLHHHRQHYSGYSIPSLGAATRLVQLFSNTSLALDETHKQVRRALEVVHFYVINNHGPRAFAGRHPRQGANLSPSFLNLAELKNPFTGESIDREMAANFLYHAQRNKPRTAYAPFIKKYTEMGITAAATPSGHLTLNHSVAALHRRDDWMAVVRGANQYYVGTEIYGYGQNNSMGRNVFNGMLNIISSGNPVNPDDSGFILDQGWNWNYWPGTTVRDLPFDALTAHFLVEEYYADEYFAGGTSLGANGVFALKFHEIPPTRAAPPKRWFEPKDYQKRIKDAMFDESHHARKSYAFFDDLIVALGSGIKNRDKDHRTVTVLFQNHLNDDVVNDFVLADTSKTFPLDKTLGAENAWFVDSQRIGYYVPSDNDEVQLSRGEKSSPFYPSKNANTIVEGRGPMEWGVIDHGKAPKESGYEYAMLINADESKMKDFSAKPPYEVLQNDQDAHVVRHAESRTTSYVLFENADKVDAGPLYGASKPCILMIQEVGEDRIKISLVDPDLGESIGKGDDTYVANKHYVIGTKVTLSLNGRWWSNNFHPQAGAAYTDIVEEERSVTKVEFHCKQGLPVEIELKRRAKL</sequence>
<dbReference type="InterPro" id="IPR015177">
    <property type="entry name" value="Lyase_catalyt"/>
</dbReference>
<reference evidence="8 9" key="1">
    <citation type="submission" date="2019-04" db="EMBL/GenBank/DDBJ databases">
        <authorList>
            <person name="Van Vliet M D."/>
        </authorList>
    </citation>
    <scope>NUCLEOTIDE SEQUENCE [LARGE SCALE GENOMIC DNA]</scope>
    <source>
        <strain evidence="8 9">F21</strain>
    </source>
</reference>
<accession>A0A6C2UFY0</accession>
<evidence type="ECO:0000256" key="1">
    <source>
        <dbReference type="ARBA" id="ARBA00006699"/>
    </source>
</evidence>
<dbReference type="SUPFAM" id="SSF49785">
    <property type="entry name" value="Galactose-binding domain-like"/>
    <property type="match status" value="1"/>
</dbReference>
<dbReference type="InterPro" id="IPR011013">
    <property type="entry name" value="Gal_mutarotase_sf_dom"/>
</dbReference>
<dbReference type="EMBL" id="CAAHFH010000001">
    <property type="protein sequence ID" value="VGO19080.1"/>
    <property type="molecule type" value="Genomic_DNA"/>
</dbReference>
<dbReference type="PANTHER" id="PTHR37322">
    <property type="match status" value="1"/>
</dbReference>
<dbReference type="InterPro" id="IPR014718">
    <property type="entry name" value="GH-type_carb-bd"/>
</dbReference>
<dbReference type="InterPro" id="IPR004103">
    <property type="entry name" value="Lyase_8_C"/>
</dbReference>
<dbReference type="GO" id="GO:0016837">
    <property type="term" value="F:carbon-oxygen lyase activity, acting on polysaccharides"/>
    <property type="evidence" value="ECO:0007669"/>
    <property type="project" value="UniProtKB-ARBA"/>
</dbReference>
<organism evidence="8 9">
    <name type="scientific">Pontiella sulfatireligans</name>
    <dbReference type="NCBI Taxonomy" id="2750658"/>
    <lineage>
        <taxon>Bacteria</taxon>
        <taxon>Pseudomonadati</taxon>
        <taxon>Kiritimatiellota</taxon>
        <taxon>Kiritimatiellia</taxon>
        <taxon>Kiritimatiellales</taxon>
        <taxon>Pontiellaceae</taxon>
        <taxon>Pontiella</taxon>
    </lineage>
</organism>
<dbReference type="Pfam" id="PF02884">
    <property type="entry name" value="Lyase_8_C"/>
    <property type="match status" value="1"/>
</dbReference>
<evidence type="ECO:0000313" key="8">
    <source>
        <dbReference type="EMBL" id="VGO19080.1"/>
    </source>
</evidence>
<dbReference type="InterPro" id="IPR015176">
    <property type="entry name" value="Lyase_N"/>
</dbReference>
<dbReference type="Gene3D" id="2.60.120.430">
    <property type="entry name" value="Galactose-binding lectin"/>
    <property type="match status" value="1"/>
</dbReference>
<dbReference type="SUPFAM" id="SSF48230">
    <property type="entry name" value="Chondroitin AC/alginate lyase"/>
    <property type="match status" value="1"/>
</dbReference>
<feature type="signal peptide" evidence="3">
    <location>
        <begin position="1"/>
        <end position="31"/>
    </location>
</feature>
<dbReference type="GO" id="GO:0030246">
    <property type="term" value="F:carbohydrate binding"/>
    <property type="evidence" value="ECO:0007669"/>
    <property type="project" value="InterPro"/>
</dbReference>
<dbReference type="InterPro" id="IPR039174">
    <property type="entry name" value="Chondroitin_ABC_lyase"/>
</dbReference>
<evidence type="ECO:0000313" key="9">
    <source>
        <dbReference type="Proteomes" id="UP000346198"/>
    </source>
</evidence>
<evidence type="ECO:0000259" key="5">
    <source>
        <dbReference type="Pfam" id="PF02884"/>
    </source>
</evidence>
<dbReference type="PANTHER" id="PTHR37322:SF3">
    <property type="entry name" value="CHONDROITIN SULFATE ABC EXOLYASE"/>
    <property type="match status" value="1"/>
</dbReference>
<dbReference type="Gene3D" id="2.60.220.10">
    <property type="entry name" value="Polysaccharide lyase family 8-like, C-terminal"/>
    <property type="match status" value="1"/>
</dbReference>
<evidence type="ECO:0000259" key="6">
    <source>
        <dbReference type="Pfam" id="PF09092"/>
    </source>
</evidence>
<feature type="chain" id="PRO_5025389728" evidence="3">
    <location>
        <begin position="32"/>
        <end position="1037"/>
    </location>
</feature>
<dbReference type="GO" id="GO:0005576">
    <property type="term" value="C:extracellular region"/>
    <property type="evidence" value="ECO:0007669"/>
    <property type="project" value="InterPro"/>
</dbReference>
<keyword evidence="3" id="KW-0732">Signal</keyword>
<dbReference type="GO" id="GO:0006027">
    <property type="term" value="P:glycosaminoglycan catabolic process"/>
    <property type="evidence" value="ECO:0007669"/>
    <property type="project" value="InterPro"/>
</dbReference>
<evidence type="ECO:0000256" key="2">
    <source>
        <dbReference type="ARBA" id="ARBA00023239"/>
    </source>
</evidence>
<dbReference type="AlphaFoldDB" id="A0A6C2UFY0"/>
<keyword evidence="9" id="KW-1185">Reference proteome</keyword>
<protein>
    <submittedName>
        <fullName evidence="8">Chondroitin sulfate ABC exolyase</fullName>
    </submittedName>
</protein>
<evidence type="ECO:0000259" key="7">
    <source>
        <dbReference type="Pfam" id="PF09093"/>
    </source>
</evidence>
<feature type="domain" description="Lyase catalytic" evidence="7">
    <location>
        <begin position="239"/>
        <end position="561"/>
    </location>
</feature>
<dbReference type="SUPFAM" id="SSF74650">
    <property type="entry name" value="Galactose mutarotase-like"/>
    <property type="match status" value="1"/>
</dbReference>
<feature type="domain" description="Lyase N-terminal" evidence="6">
    <location>
        <begin position="49"/>
        <end position="218"/>
    </location>
</feature>
<dbReference type="InterPro" id="IPR011071">
    <property type="entry name" value="Lyase_8-like_C"/>
</dbReference>
<dbReference type="SUPFAM" id="SSF49863">
    <property type="entry name" value="Hyaluronate lyase-like, C-terminal domain"/>
    <property type="match status" value="1"/>
</dbReference>
<evidence type="ECO:0000256" key="3">
    <source>
        <dbReference type="SAM" id="SignalP"/>
    </source>
</evidence>
<name>A0A6C2UFY0_9BACT</name>
<dbReference type="Gene3D" id="2.70.98.10">
    <property type="match status" value="1"/>
</dbReference>
<dbReference type="Gene3D" id="1.50.10.100">
    <property type="entry name" value="Chondroitin AC/alginate lyase"/>
    <property type="match status" value="1"/>
</dbReference>
<feature type="domain" description="Polysaccharide lyase family 8 central" evidence="4">
    <location>
        <begin position="601"/>
        <end position="882"/>
    </location>
</feature>
<dbReference type="InterPro" id="IPR008929">
    <property type="entry name" value="Chondroitin_lyas"/>
</dbReference>
<feature type="domain" description="Polysaccharide lyase family 8 C-terminal" evidence="5">
    <location>
        <begin position="897"/>
        <end position="958"/>
    </location>
</feature>
<dbReference type="GO" id="GO:0005975">
    <property type="term" value="P:carbohydrate metabolic process"/>
    <property type="evidence" value="ECO:0007669"/>
    <property type="project" value="InterPro"/>
</dbReference>
<proteinExistence type="inferred from homology"/>
<gene>
    <name evidence="8" type="primary">chonabc_3</name>
    <name evidence="8" type="ORF">SCARR_01136</name>
</gene>
<dbReference type="Pfam" id="PF09093">
    <property type="entry name" value="Lyase_catalyt"/>
    <property type="match status" value="1"/>
</dbReference>